<dbReference type="EMBL" id="VIWZ01000001">
    <property type="protein sequence ID" value="TWG17044.1"/>
    <property type="molecule type" value="Genomic_DNA"/>
</dbReference>
<reference evidence="2 3" key="1">
    <citation type="submission" date="2019-06" db="EMBL/GenBank/DDBJ databases">
        <title>Sequencing the genomes of 1000 actinobacteria strains.</title>
        <authorList>
            <person name="Klenk H.-P."/>
        </authorList>
    </citation>
    <scope>NUCLEOTIDE SEQUENCE [LARGE SCALE GENOMIC DNA]</scope>
    <source>
        <strain evidence="2 3">DSM 45885</strain>
    </source>
</reference>
<proteinExistence type="predicted"/>
<sequence>MASLGAAGARTPGGVARGVADGCGGAQGEVVAAAPPADGRIAARVARDSVGPDSADRAPESGGALTGAAPGVGDGLCCSLGGDADRPR</sequence>
<dbReference type="Proteomes" id="UP000317685">
    <property type="component" value="Unassembled WGS sequence"/>
</dbReference>
<organism evidence="2 3">
    <name type="scientific">Micromonospora taraxaci</name>
    <dbReference type="NCBI Taxonomy" id="1316803"/>
    <lineage>
        <taxon>Bacteria</taxon>
        <taxon>Bacillati</taxon>
        <taxon>Actinomycetota</taxon>
        <taxon>Actinomycetes</taxon>
        <taxon>Micromonosporales</taxon>
        <taxon>Micromonosporaceae</taxon>
        <taxon>Micromonospora</taxon>
    </lineage>
</organism>
<evidence type="ECO:0000313" key="2">
    <source>
        <dbReference type="EMBL" id="TWG17044.1"/>
    </source>
</evidence>
<name>A0A561VZK2_9ACTN</name>
<evidence type="ECO:0000313" key="3">
    <source>
        <dbReference type="Proteomes" id="UP000317685"/>
    </source>
</evidence>
<comment type="caution">
    <text evidence="2">The sequence shown here is derived from an EMBL/GenBank/DDBJ whole genome shotgun (WGS) entry which is preliminary data.</text>
</comment>
<dbReference type="AlphaFoldDB" id="A0A561VZK2"/>
<gene>
    <name evidence="2" type="ORF">FHU34_112384</name>
</gene>
<feature type="region of interest" description="Disordered" evidence="1">
    <location>
        <begin position="46"/>
        <end position="72"/>
    </location>
</feature>
<accession>A0A561VZK2</accession>
<protein>
    <submittedName>
        <fullName evidence="2">Uncharacterized protein</fullName>
    </submittedName>
</protein>
<keyword evidence="3" id="KW-1185">Reference proteome</keyword>
<evidence type="ECO:0000256" key="1">
    <source>
        <dbReference type="SAM" id="MobiDB-lite"/>
    </source>
</evidence>